<keyword evidence="1" id="KW-0378">Hydrolase</keyword>
<dbReference type="Gene3D" id="1.10.150.240">
    <property type="entry name" value="Putative phosphatase, domain 2"/>
    <property type="match status" value="1"/>
</dbReference>
<evidence type="ECO:0000256" key="1">
    <source>
        <dbReference type="ARBA" id="ARBA00022801"/>
    </source>
</evidence>
<dbReference type="InterPro" id="IPR036412">
    <property type="entry name" value="HAD-like_sf"/>
</dbReference>
<dbReference type="PANTHER" id="PTHR43316:SF3">
    <property type="entry name" value="HALOACID DEHALOGENASE, TYPE II (AFU_ORTHOLOGUE AFUA_2G07750)-RELATED"/>
    <property type="match status" value="1"/>
</dbReference>
<gene>
    <name evidence="2" type="ORF">A7U60_g6234</name>
</gene>
<evidence type="ECO:0000313" key="2">
    <source>
        <dbReference type="EMBL" id="OCB86772.1"/>
    </source>
</evidence>
<keyword evidence="3" id="KW-1185">Reference proteome</keyword>
<dbReference type="OrthoDB" id="2363873at2759"/>
<comment type="caution">
    <text evidence="2">The sequence shown here is derived from an EMBL/GenBank/DDBJ whole genome shotgun (WGS) entry which is preliminary data.</text>
</comment>
<dbReference type="InterPro" id="IPR051540">
    <property type="entry name" value="S-2-haloacid_dehalogenase"/>
</dbReference>
<dbReference type="Gene3D" id="3.40.50.1000">
    <property type="entry name" value="HAD superfamily/HAD-like"/>
    <property type="match status" value="1"/>
</dbReference>
<organism evidence="2 3">
    <name type="scientific">Sanghuangporus baumii</name>
    <name type="common">Phellinus baumii</name>
    <dbReference type="NCBI Taxonomy" id="108892"/>
    <lineage>
        <taxon>Eukaryota</taxon>
        <taxon>Fungi</taxon>
        <taxon>Dikarya</taxon>
        <taxon>Basidiomycota</taxon>
        <taxon>Agaricomycotina</taxon>
        <taxon>Agaricomycetes</taxon>
        <taxon>Hymenochaetales</taxon>
        <taxon>Hymenochaetaceae</taxon>
        <taxon>Sanghuangporus</taxon>
    </lineage>
</organism>
<dbReference type="InterPro" id="IPR023198">
    <property type="entry name" value="PGP-like_dom2"/>
</dbReference>
<dbReference type="GO" id="GO:0016791">
    <property type="term" value="F:phosphatase activity"/>
    <property type="evidence" value="ECO:0007669"/>
    <property type="project" value="UniProtKB-ARBA"/>
</dbReference>
<accession>A0A9Q5HVH8</accession>
<dbReference type="InterPro" id="IPR023214">
    <property type="entry name" value="HAD_sf"/>
</dbReference>
<sequence length="200" mass="22453">MTHDNVKHENSHRTAIANGAGGPLNVDVLFRELLDEMLSEERWAVLKTIWSEEDLEEVNMVWHFLNGWPDTSEGLRLLKRKFIISTLTNGDIRLMVDMAKHSNLPWDSVLTADLLGAYKPNPTVYQSGARFLALEPGQCAMVAAHLPDLRAAISQGLHSVYVRRPTEDEANRNFVQTKDDGGEVDVIIDSFEELAEMLGI</sequence>
<protein>
    <submittedName>
        <fullName evidence="2">Haloacid dehalogenase</fullName>
    </submittedName>
</protein>
<dbReference type="SUPFAM" id="SSF56784">
    <property type="entry name" value="HAD-like"/>
    <property type="match status" value="1"/>
</dbReference>
<dbReference type="NCBIfam" id="TIGR01493">
    <property type="entry name" value="HAD-SF-IA-v2"/>
    <property type="match status" value="1"/>
</dbReference>
<reference evidence="2" key="1">
    <citation type="submission" date="2016-06" db="EMBL/GenBank/DDBJ databases">
        <title>Draft Genome sequence of the fungus Inonotus baumii.</title>
        <authorList>
            <person name="Zhu H."/>
            <person name="Lin W."/>
        </authorList>
    </citation>
    <scope>NUCLEOTIDE SEQUENCE</scope>
    <source>
        <strain evidence="2">821</strain>
    </source>
</reference>
<dbReference type="InterPro" id="IPR006439">
    <property type="entry name" value="HAD-SF_hydro_IA"/>
</dbReference>
<dbReference type="EMBL" id="LNZH02000199">
    <property type="protein sequence ID" value="OCB86772.1"/>
    <property type="molecule type" value="Genomic_DNA"/>
</dbReference>
<dbReference type="Proteomes" id="UP000757232">
    <property type="component" value="Unassembled WGS sequence"/>
</dbReference>
<proteinExistence type="predicted"/>
<name>A0A9Q5HVH8_SANBA</name>
<evidence type="ECO:0000313" key="3">
    <source>
        <dbReference type="Proteomes" id="UP000757232"/>
    </source>
</evidence>
<dbReference type="PANTHER" id="PTHR43316">
    <property type="entry name" value="HYDROLASE, HALOACID DELAHOGENASE-RELATED"/>
    <property type="match status" value="1"/>
</dbReference>
<dbReference type="AlphaFoldDB" id="A0A9Q5HVH8"/>
<dbReference type="Pfam" id="PF00702">
    <property type="entry name" value="Hydrolase"/>
    <property type="match status" value="1"/>
</dbReference>